<dbReference type="PRINTS" id="PR00080">
    <property type="entry name" value="SDRFAMILY"/>
</dbReference>
<keyword evidence="4" id="KW-1185">Reference proteome</keyword>
<comment type="similarity">
    <text evidence="1">Belongs to the short-chain dehydrogenases/reductases (SDR) family.</text>
</comment>
<feature type="domain" description="Ketoreductase" evidence="2">
    <location>
        <begin position="203"/>
        <end position="377"/>
    </location>
</feature>
<dbReference type="InterPro" id="IPR020904">
    <property type="entry name" value="Sc_DH/Rdtase_CS"/>
</dbReference>
<dbReference type="GO" id="GO:0004316">
    <property type="term" value="F:3-oxoacyl-[acyl-carrier-protein] reductase (NADPH) activity"/>
    <property type="evidence" value="ECO:0007669"/>
    <property type="project" value="UniProtKB-EC"/>
</dbReference>
<dbReference type="InterPro" id="IPR057326">
    <property type="entry name" value="KR_dom"/>
</dbReference>
<dbReference type="EC" id="1.1.1.100" evidence="3"/>
<dbReference type="PROSITE" id="PS00061">
    <property type="entry name" value="ADH_SHORT"/>
    <property type="match status" value="1"/>
</dbReference>
<sequence length="440" mass="44807">MADRYLNFTGTAPGRFLTRRLGLPQPAPLRRWSPGRPSLDGPLLHLTAGRTALKGLAEALARTGLEPGAERPAAVVLDATGVADVSGLAEVHAALHPVVRDIAPGGRIVVLGAAPSDTDHHQAAVQQGLEGFVRSLGKEAGRGRTVTLVRLVRTDSAAAAESTLRFLLSPRSAYVSGQVIEVGEAGEAGESAAADPARPLDGRTALVTGAARGIGASVAETLARDGAQVVALDIPSAQAELVRLAERLGGSALPLDITADDAGERIAAAVPDGLDVLVHNAGITRDRKLANMPAERWSTVLEVNLAAVLRTTDSLLASGTLNRGGRIVATASIAGIAGNAGQTNYAASKAGIIGLVRSLAPRALAEHGVTVNAVAPGFIETEMTAAVPLFIREAGRRMNSLAQGGLPVDVAETTAWFAGPGSGGVNGQVVRVCGQSLLGA</sequence>
<evidence type="ECO:0000256" key="1">
    <source>
        <dbReference type="ARBA" id="ARBA00006484"/>
    </source>
</evidence>
<organism evidence="3 4">
    <name type="scientific">Streptomyces solicavernae</name>
    <dbReference type="NCBI Taxonomy" id="3043614"/>
    <lineage>
        <taxon>Bacteria</taxon>
        <taxon>Bacillati</taxon>
        <taxon>Actinomycetota</taxon>
        <taxon>Actinomycetes</taxon>
        <taxon>Kitasatosporales</taxon>
        <taxon>Streptomycetaceae</taxon>
        <taxon>Streptomyces</taxon>
    </lineage>
</organism>
<dbReference type="PRINTS" id="PR00081">
    <property type="entry name" value="GDHRDH"/>
</dbReference>
<keyword evidence="3" id="KW-0560">Oxidoreductase</keyword>
<dbReference type="InterPro" id="IPR002347">
    <property type="entry name" value="SDR_fam"/>
</dbReference>
<dbReference type="PANTHER" id="PTHR42760:SF78">
    <property type="entry name" value="3-OXOACYL-[ACYL-CARRIER-PROTEIN] REDUCTASE [NADH]"/>
    <property type="match status" value="1"/>
</dbReference>
<dbReference type="InterPro" id="IPR036291">
    <property type="entry name" value="NAD(P)-bd_dom_sf"/>
</dbReference>
<dbReference type="PANTHER" id="PTHR42760">
    <property type="entry name" value="SHORT-CHAIN DEHYDROGENASES/REDUCTASES FAMILY MEMBER"/>
    <property type="match status" value="1"/>
</dbReference>
<evidence type="ECO:0000313" key="3">
    <source>
        <dbReference type="EMBL" id="MDI3385862.1"/>
    </source>
</evidence>
<dbReference type="NCBIfam" id="NF006110">
    <property type="entry name" value="PRK08261.1"/>
    <property type="match status" value="1"/>
</dbReference>
<dbReference type="EMBL" id="JASCIR010000003">
    <property type="protein sequence ID" value="MDI3385862.1"/>
    <property type="molecule type" value="Genomic_DNA"/>
</dbReference>
<dbReference type="Proteomes" id="UP001224661">
    <property type="component" value="Unassembled WGS sequence"/>
</dbReference>
<dbReference type="SMART" id="SM00822">
    <property type="entry name" value="PKS_KR"/>
    <property type="match status" value="1"/>
</dbReference>
<reference evidence="3 4" key="1">
    <citation type="submission" date="2023-05" db="EMBL/GenBank/DDBJ databases">
        <title>Draft genome sequence of Streptomyces sp. B-S-A8 isolated from a cave soil in Thailand.</title>
        <authorList>
            <person name="Chamroensaksri N."/>
            <person name="Muangham S."/>
        </authorList>
    </citation>
    <scope>NUCLEOTIDE SEQUENCE [LARGE SCALE GENOMIC DNA]</scope>
    <source>
        <strain evidence="3 4">B-S-A8</strain>
    </source>
</reference>
<accession>A0ABT6RN61</accession>
<gene>
    <name evidence="3" type="ORF">QIS99_06465</name>
</gene>
<comment type="caution">
    <text evidence="3">The sequence shown here is derived from an EMBL/GenBank/DDBJ whole genome shotgun (WGS) entry which is preliminary data.</text>
</comment>
<dbReference type="SUPFAM" id="SSF51735">
    <property type="entry name" value="NAD(P)-binding Rossmann-fold domains"/>
    <property type="match status" value="1"/>
</dbReference>
<dbReference type="Gene3D" id="3.40.50.720">
    <property type="entry name" value="NAD(P)-binding Rossmann-like Domain"/>
    <property type="match status" value="2"/>
</dbReference>
<protein>
    <submittedName>
        <fullName evidence="3">3-oxoacyl-ACP reductase</fullName>
        <ecNumber evidence="3">1.1.1.100</ecNumber>
    </submittedName>
</protein>
<evidence type="ECO:0000313" key="4">
    <source>
        <dbReference type="Proteomes" id="UP001224661"/>
    </source>
</evidence>
<evidence type="ECO:0000259" key="2">
    <source>
        <dbReference type="SMART" id="SM00822"/>
    </source>
</evidence>
<proteinExistence type="inferred from homology"/>
<name>A0ABT6RN61_9ACTN</name>
<dbReference type="Pfam" id="PF13561">
    <property type="entry name" value="adh_short_C2"/>
    <property type="match status" value="1"/>
</dbReference>
<dbReference type="RefSeq" id="WP_282511330.1">
    <property type="nucleotide sequence ID" value="NZ_JASCIR010000003.1"/>
</dbReference>